<feature type="compositionally biased region" description="Basic residues" evidence="1">
    <location>
        <begin position="56"/>
        <end position="68"/>
    </location>
</feature>
<name>A0A927MP42_9BACL</name>
<proteinExistence type="predicted"/>
<gene>
    <name evidence="2" type="ORF">H4683_002093</name>
</gene>
<accession>A0A927MP42</accession>
<feature type="region of interest" description="Disordered" evidence="1">
    <location>
        <begin position="30"/>
        <end position="68"/>
    </location>
</feature>
<dbReference type="Proteomes" id="UP000658225">
    <property type="component" value="Unassembled WGS sequence"/>
</dbReference>
<organism evidence="2 3">
    <name type="scientific">Sporosarcina limicola</name>
    <dbReference type="NCBI Taxonomy" id="34101"/>
    <lineage>
        <taxon>Bacteria</taxon>
        <taxon>Bacillati</taxon>
        <taxon>Bacillota</taxon>
        <taxon>Bacilli</taxon>
        <taxon>Bacillales</taxon>
        <taxon>Caryophanaceae</taxon>
        <taxon>Sporosarcina</taxon>
    </lineage>
</organism>
<sequence>MSLFFEDEIQKAMERADDLELENFMALDPRRNQRRASKNHSISRNGRLIEGNQRNSRNRSNRRRNREN</sequence>
<evidence type="ECO:0000313" key="3">
    <source>
        <dbReference type="Proteomes" id="UP000658225"/>
    </source>
</evidence>
<dbReference type="AlphaFoldDB" id="A0A927MP42"/>
<evidence type="ECO:0000313" key="2">
    <source>
        <dbReference type="EMBL" id="MBE1554994.1"/>
    </source>
</evidence>
<evidence type="ECO:0000256" key="1">
    <source>
        <dbReference type="SAM" id="MobiDB-lite"/>
    </source>
</evidence>
<dbReference type="EMBL" id="JADBEL010000010">
    <property type="protein sequence ID" value="MBE1554994.1"/>
    <property type="molecule type" value="Genomic_DNA"/>
</dbReference>
<dbReference type="RefSeq" id="WP_192598741.1">
    <property type="nucleotide sequence ID" value="NZ_JADBEL010000010.1"/>
</dbReference>
<protein>
    <submittedName>
        <fullName evidence="2">Uncharacterized protein</fullName>
    </submittedName>
</protein>
<keyword evidence="3" id="KW-1185">Reference proteome</keyword>
<comment type="caution">
    <text evidence="2">The sequence shown here is derived from an EMBL/GenBank/DDBJ whole genome shotgun (WGS) entry which is preliminary data.</text>
</comment>
<reference evidence="2" key="1">
    <citation type="submission" date="2020-10" db="EMBL/GenBank/DDBJ databases">
        <title>Genomic Encyclopedia of Type Strains, Phase IV (KMG-IV): sequencing the most valuable type-strain genomes for metagenomic binning, comparative biology and taxonomic classification.</title>
        <authorList>
            <person name="Goeker M."/>
        </authorList>
    </citation>
    <scope>NUCLEOTIDE SEQUENCE</scope>
    <source>
        <strain evidence="2">DSM 13886</strain>
    </source>
</reference>